<evidence type="ECO:0000313" key="1">
    <source>
        <dbReference type="EMBL" id="EFG27407.2"/>
    </source>
</evidence>
<organism evidence="1 2">
    <name type="scientific">Fusobacterium periodonticum 1_1_41FAA</name>
    <dbReference type="NCBI Taxonomy" id="469621"/>
    <lineage>
        <taxon>Bacteria</taxon>
        <taxon>Fusobacteriati</taxon>
        <taxon>Fusobacteriota</taxon>
        <taxon>Fusobacteriia</taxon>
        <taxon>Fusobacteriales</taxon>
        <taxon>Fusobacteriaceae</taxon>
        <taxon>Fusobacterium</taxon>
    </lineage>
</organism>
<dbReference type="AlphaFoldDB" id="D6LJP1"/>
<gene>
    <name evidence="1" type="ORF">HMPREF0400_01813</name>
</gene>
<accession>D6LJP1</accession>
<sequence>MKLAIITDYFRGNFIMERMRYIRVPKDIKAMKDYDYGVQKDEQMEELILSESQYSVFYTLKVFQLINEECDVLIDDYEEEVLSLEKIPLALRIVNKIIQNSNDINLIKFKNMLELAIKYRTIVGFDF</sequence>
<name>D6LJP1_9FUSO</name>
<protein>
    <submittedName>
        <fullName evidence="1">Uncharacterized protein</fullName>
    </submittedName>
</protein>
<evidence type="ECO:0000313" key="2">
    <source>
        <dbReference type="Proteomes" id="UP000003964"/>
    </source>
</evidence>
<dbReference type="Proteomes" id="UP000003964">
    <property type="component" value="Unassembled WGS sequence"/>
</dbReference>
<proteinExistence type="predicted"/>
<reference evidence="1 2" key="1">
    <citation type="submission" date="2010-03" db="EMBL/GenBank/DDBJ databases">
        <title>The Genome Sequence of Fusobacterium sp. 1_1_41FAA.</title>
        <authorList>
            <consortium name="The Broad Institute Genome Sequencing Platform"/>
            <person name="Ward D."/>
            <person name="Earl A."/>
            <person name="Feldgarden M."/>
            <person name="Gevers D."/>
            <person name="Young S.K."/>
            <person name="Zeng Q."/>
            <person name="Koehrsen M."/>
            <person name="Alvarado L."/>
            <person name="Berlin A."/>
            <person name="Borenstein D."/>
            <person name="Chapman S."/>
            <person name="Chen Z."/>
            <person name="Engels R."/>
            <person name="Freedman E."/>
            <person name="Gellesch M."/>
            <person name="Goldberg J."/>
            <person name="Griggs A."/>
            <person name="Gujja S."/>
            <person name="Heilman E."/>
            <person name="Heiman D."/>
            <person name="Hepburn T."/>
            <person name="Howarth C."/>
            <person name="Jen D."/>
            <person name="Larson L."/>
            <person name="Mehta T."/>
            <person name="Park D."/>
            <person name="Pearson M."/>
            <person name="Richards J."/>
            <person name="Roberts A."/>
            <person name="Saif S."/>
            <person name="Shea T."/>
            <person name="Shenoy N."/>
            <person name="Sisk P."/>
            <person name="Stolte C."/>
            <person name="Sykes S."/>
            <person name="Walk T."/>
            <person name="White J."/>
            <person name="Yandava C."/>
            <person name="Strauss J.C."/>
            <person name="Ambrose C.E."/>
            <person name="Allen-Vercoe E."/>
            <person name="Haas B."/>
            <person name="Henn M.R."/>
            <person name="Nusbaum C."/>
            <person name="Birren B."/>
        </authorList>
    </citation>
    <scope>NUCLEOTIDE SEQUENCE [LARGE SCALE GENOMIC DNA]</scope>
    <source>
        <strain evidence="1 2">1_1_41FAA</strain>
    </source>
</reference>
<dbReference type="EMBL" id="GG770385">
    <property type="protein sequence ID" value="EFG27407.2"/>
    <property type="molecule type" value="Genomic_DNA"/>
</dbReference>